<feature type="region of interest" description="Disordered" evidence="2">
    <location>
        <begin position="428"/>
        <end position="454"/>
    </location>
</feature>
<dbReference type="OrthoDB" id="10624783at2759"/>
<dbReference type="AlphaFoldDB" id="A0A9Q1D2X6"/>
<proteinExistence type="predicted"/>
<organism evidence="3 4">
    <name type="scientific">Conger conger</name>
    <name type="common">Conger eel</name>
    <name type="synonym">Muraena conger</name>
    <dbReference type="NCBI Taxonomy" id="82655"/>
    <lineage>
        <taxon>Eukaryota</taxon>
        <taxon>Metazoa</taxon>
        <taxon>Chordata</taxon>
        <taxon>Craniata</taxon>
        <taxon>Vertebrata</taxon>
        <taxon>Euteleostomi</taxon>
        <taxon>Actinopterygii</taxon>
        <taxon>Neopterygii</taxon>
        <taxon>Teleostei</taxon>
        <taxon>Anguilliformes</taxon>
        <taxon>Congridae</taxon>
        <taxon>Conger</taxon>
    </lineage>
</organism>
<feature type="compositionally biased region" description="Low complexity" evidence="2">
    <location>
        <begin position="792"/>
        <end position="812"/>
    </location>
</feature>
<accession>A0A9Q1D2X6</accession>
<comment type="caution">
    <text evidence="3">The sequence shown here is derived from an EMBL/GenBank/DDBJ whole genome shotgun (WGS) entry which is preliminary data.</text>
</comment>
<evidence type="ECO:0000313" key="4">
    <source>
        <dbReference type="Proteomes" id="UP001152803"/>
    </source>
</evidence>
<dbReference type="Proteomes" id="UP001152803">
    <property type="component" value="Unassembled WGS sequence"/>
</dbReference>
<feature type="region of interest" description="Disordered" evidence="2">
    <location>
        <begin position="1125"/>
        <end position="1159"/>
    </location>
</feature>
<name>A0A9Q1D2X6_CONCO</name>
<gene>
    <name evidence="3" type="ORF">COCON_G00187270</name>
</gene>
<feature type="region of interest" description="Disordered" evidence="2">
    <location>
        <begin position="786"/>
        <end position="817"/>
    </location>
</feature>
<feature type="coiled-coil region" evidence="1">
    <location>
        <begin position="512"/>
        <end position="539"/>
    </location>
</feature>
<keyword evidence="1" id="KW-0175">Coiled coil</keyword>
<keyword evidence="4" id="KW-1185">Reference proteome</keyword>
<dbReference type="EMBL" id="JAFJMO010000014">
    <property type="protein sequence ID" value="KAJ8256575.1"/>
    <property type="molecule type" value="Genomic_DNA"/>
</dbReference>
<protein>
    <submittedName>
        <fullName evidence="3">Uncharacterized protein</fullName>
    </submittedName>
</protein>
<feature type="region of interest" description="Disordered" evidence="2">
    <location>
        <begin position="391"/>
        <end position="410"/>
    </location>
</feature>
<feature type="compositionally biased region" description="Basic and acidic residues" evidence="2">
    <location>
        <begin position="438"/>
        <end position="449"/>
    </location>
</feature>
<evidence type="ECO:0000256" key="2">
    <source>
        <dbReference type="SAM" id="MobiDB-lite"/>
    </source>
</evidence>
<evidence type="ECO:0000313" key="3">
    <source>
        <dbReference type="EMBL" id="KAJ8256575.1"/>
    </source>
</evidence>
<feature type="coiled-coil region" evidence="1">
    <location>
        <begin position="845"/>
        <end position="876"/>
    </location>
</feature>
<reference evidence="3" key="1">
    <citation type="journal article" date="2023" name="Science">
        <title>Genome structures resolve the early diversification of teleost fishes.</title>
        <authorList>
            <person name="Parey E."/>
            <person name="Louis A."/>
            <person name="Montfort J."/>
            <person name="Bouchez O."/>
            <person name="Roques C."/>
            <person name="Iampietro C."/>
            <person name="Lluch J."/>
            <person name="Castinel A."/>
            <person name="Donnadieu C."/>
            <person name="Desvignes T."/>
            <person name="Floi Bucao C."/>
            <person name="Jouanno E."/>
            <person name="Wen M."/>
            <person name="Mejri S."/>
            <person name="Dirks R."/>
            <person name="Jansen H."/>
            <person name="Henkel C."/>
            <person name="Chen W.J."/>
            <person name="Zahm M."/>
            <person name="Cabau C."/>
            <person name="Klopp C."/>
            <person name="Thompson A.W."/>
            <person name="Robinson-Rechavi M."/>
            <person name="Braasch I."/>
            <person name="Lecointre G."/>
            <person name="Bobe J."/>
            <person name="Postlethwait J.H."/>
            <person name="Berthelot C."/>
            <person name="Roest Crollius H."/>
            <person name="Guiguen Y."/>
        </authorList>
    </citation>
    <scope>NUCLEOTIDE SEQUENCE</scope>
    <source>
        <strain evidence="3">Concon-B</strain>
    </source>
</reference>
<sequence length="1159" mass="127454">MSTSDTFQKQVASILETVTNSAVTEVSRFVNVGSSVGLGVEEYATPPENEAQTLALPSTASETKTAQFACSMETLAKEAVNKICKLAVEESAVLRLEVSQSQNENGDLKRKLKQMEQELRAVQDSGLGERPLNTHSVGVQFADIADGNVLVIVKEETVEDGGDAQQEFEISEEGLGELSGGEEPSFENGFEISQDQNEDGVPKKPLFMAQISTVLDALAKDAVNNLCKLATEESAALRLEVSQSRDEIGTLKRKLELIEKELRTLQGGAAGERSLKTHSVGVQVALELRETEKEESRSRQVGLWGDSGLTDMEEDVNPLQCVVMMVESEDLQDDGLESIVIKEEILEEDLDDANLQEGLKLSGEGEIGSVKLGTYAGEKPPIIHQVPAEETGTHTEDVEGQDAAAKSNADVPVKDECLASRKHFRKTKNLKTGGTAGNDEKRPGYSNDRKHIRQKCTPKIKRNKGSKVIFPVVQSETRMAQLASVIELLAQEAVNKICDLALEDSAVLRLEVTRSQKEIGALKRKLELMEKELRTLQGGAAGERSLKAHSVGVQDACELRATEIELPHSAVVHLCGDAVPTVVGEDIAPLQHVSMMTEPPDVEDGIESIIIKEERLEEDLESRHLEGRLDISKEGIPAVAHQNCVEAKGQPMPGGPDKNWNLLSGMDGITEQLILWRGANESLFTGKRNAAVKGFEIFIKEMGLEGKVTVAFMKKKWENLKQKYKELKSLPIGRSTEGGEMTAATWKWYGAMNKVLGSGHSITPLAVGSPSAPVGTVVPFPSEERAAGSCFSPTTASTSSSTVPEAPSSSPPLKRAKKEPEWLLAIKELERREEARDVREAEWERVMMEREERREREMMEREERREREMMEREERRDREMRGREERLVRERGGDYSDMEAIKVFSGVAECWALCRSCENEVSKVKLPVVESKTKMAQLASVIELLAQEAMRKICDLAIDESKVLRLEVTKSLNEIGTLKRKLELMDKELSIVQPGAAGDRPLKTHSVGVQDACELRATETEEPQSAVVSLCADAVPTVVEEEFTPLDHVVMIAEPSKVDNRIESVIIKEERLEEDLESHPLEGRLGSSKEGPTVLAAAAEKAPVAYQNCVEEISLHSEGLACAEGQPMPARPGDNGSLLNGKCFKKRNDTKSRRRESRA</sequence>
<evidence type="ECO:0000256" key="1">
    <source>
        <dbReference type="SAM" id="Coils"/>
    </source>
</evidence>
<feature type="coiled-coil region" evidence="1">
    <location>
        <begin position="98"/>
        <end position="125"/>
    </location>
</feature>